<dbReference type="GeneID" id="39473739"/>
<proteinExistence type="predicted"/>
<geneLocation type="plasmid" evidence="2">
    <name>pmppla107</name>
</geneLocation>
<dbReference type="EMBL" id="CP031226">
    <property type="protein sequence ID" value="AXH59633.1"/>
    <property type="molecule type" value="Genomic_DNA"/>
</dbReference>
<evidence type="ECO:0000313" key="2">
    <source>
        <dbReference type="Proteomes" id="UP000006426"/>
    </source>
</evidence>
<gene>
    <name evidence="1" type="ORF">PLA107_030890</name>
</gene>
<evidence type="ECO:0000313" key="1">
    <source>
        <dbReference type="EMBL" id="AXH59633.1"/>
    </source>
</evidence>
<reference evidence="1 2" key="1">
    <citation type="journal article" date="2011" name="PLoS Pathog.">
        <title>Dynamic evolution of pathogenicity revealed by sequencing and comparative genomics of 19 Pseudomonas syringae isolates.</title>
        <authorList>
            <person name="Baltrus D.A."/>
            <person name="Nishimura M.T."/>
            <person name="Romanchuk A."/>
            <person name="Chang J.H."/>
            <person name="Mukhtar M.S."/>
            <person name="Cherkis K."/>
            <person name="Roach J."/>
            <person name="Grant S.R."/>
            <person name="Jones C.D."/>
            <person name="Dangl J.L."/>
        </authorList>
    </citation>
    <scope>NUCLEOTIDE SEQUENCE [LARGE SCALE GENOMIC DNA]</scope>
    <source>
        <strain evidence="1 2">M301315</strain>
    </source>
</reference>
<sequence length="527" mass="59800">MTIHVAPIVEHDFFGQSGHKLPYQFRVYQMYRQANKPDTPIVGEETFWWGNGYADQDELSKALGNPEILECITNELRRDALNRHWDGFEVASTVIAFDPEWKQGYAFDSLDARHLKRALRHHLAEIKPNIGDKPHLAWTITKSEGWGESVDAHFQDKIQNLRPRAQHLEAISHYPDHLIAHEFSRTIEVWFEKGNGLERVGSFLLGLMQDGKFATHRQCLEMWGSTLLQKPETLFSNLRVSLIPGKPFNPGETNPLITPKDSFIALNTLLSLFPDACLSGQKLLGDTWLKALGKPDCRDASMVAILAGYARYQRSMGIHESNGFTYQERKDGKGRSEESICTEYWQRLGDSAGVGLEGILSAMGEFPEGGSKPVQAFFQNLILSSYNRASYDSHPQPIAMQCGKEHILQNVPQALDVILKARLLGHPDFTQHYVSKVPLGQDRDYFKRIIRHPFVTLEQIKAVMPYERFERGEMEELDAVDPQMARAYVAGMTENQISLQIFRHNIPPKLLPPGKHRDDVMGTDLGL</sequence>
<accession>A0AAD0M7I0</accession>
<name>A0AAD0M7I0_PSEAV</name>
<dbReference type="AlphaFoldDB" id="A0AAD0M7I0"/>
<protein>
    <submittedName>
        <fullName evidence="1">Uncharacterized protein</fullName>
    </submittedName>
</protein>
<organism evidence="1 2">
    <name type="scientific">Pseudomonas amygdali pv. lachrymans str. M301315</name>
    <dbReference type="NCBI Taxonomy" id="629260"/>
    <lineage>
        <taxon>Bacteria</taxon>
        <taxon>Pseudomonadati</taxon>
        <taxon>Pseudomonadota</taxon>
        <taxon>Gammaproteobacteria</taxon>
        <taxon>Pseudomonadales</taxon>
        <taxon>Pseudomonadaceae</taxon>
        <taxon>Pseudomonas</taxon>
        <taxon>Pseudomonas amygdali</taxon>
    </lineage>
</organism>
<dbReference type="Proteomes" id="UP000006426">
    <property type="component" value="Plasmid pmppla107"/>
</dbReference>
<keyword evidence="1" id="KW-0614">Plasmid</keyword>
<dbReference type="RefSeq" id="WP_005742135.1">
    <property type="nucleotide sequence ID" value="NZ_CP031226.1"/>
</dbReference>